<evidence type="ECO:0000259" key="2">
    <source>
        <dbReference type="PROSITE" id="PS50011"/>
    </source>
</evidence>
<dbReference type="PROSITE" id="PS50011">
    <property type="entry name" value="PROTEIN_KINASE_DOM"/>
    <property type="match status" value="1"/>
</dbReference>
<evidence type="ECO:0000256" key="1">
    <source>
        <dbReference type="SAM" id="MobiDB-lite"/>
    </source>
</evidence>
<feature type="region of interest" description="Disordered" evidence="1">
    <location>
        <begin position="429"/>
        <end position="492"/>
    </location>
</feature>
<dbReference type="SUPFAM" id="SSF56112">
    <property type="entry name" value="Protein kinase-like (PK-like)"/>
    <property type="match status" value="1"/>
</dbReference>
<dbReference type="PROSITE" id="PS00108">
    <property type="entry name" value="PROTEIN_KINASE_ST"/>
    <property type="match status" value="1"/>
</dbReference>
<name>A0A4S4KNP2_9APHY</name>
<dbReference type="GO" id="GO:0010506">
    <property type="term" value="P:regulation of autophagy"/>
    <property type="evidence" value="ECO:0007669"/>
    <property type="project" value="InterPro"/>
</dbReference>
<dbReference type="EMBL" id="SGPJ01000057">
    <property type="protein sequence ID" value="THH00175.1"/>
    <property type="molecule type" value="Genomic_DNA"/>
</dbReference>
<proteinExistence type="predicted"/>
<feature type="region of interest" description="Disordered" evidence="1">
    <location>
        <begin position="258"/>
        <end position="278"/>
    </location>
</feature>
<dbReference type="InterPro" id="IPR000719">
    <property type="entry name" value="Prot_kinase_dom"/>
</dbReference>
<feature type="compositionally biased region" description="Basic and acidic residues" evidence="1">
    <location>
        <begin position="504"/>
        <end position="531"/>
    </location>
</feature>
<dbReference type="PANTHER" id="PTHR24348:SF68">
    <property type="entry name" value="SERINE_THREONINE-PROTEIN KINASE ATG1C"/>
    <property type="match status" value="1"/>
</dbReference>
<dbReference type="SMART" id="SM00220">
    <property type="entry name" value="S_TKc"/>
    <property type="match status" value="1"/>
</dbReference>
<comment type="caution">
    <text evidence="3">The sequence shown here is derived from an EMBL/GenBank/DDBJ whole genome shotgun (WGS) entry which is preliminary data.</text>
</comment>
<dbReference type="InterPro" id="IPR008271">
    <property type="entry name" value="Ser/Thr_kinase_AS"/>
</dbReference>
<accession>A0A4S4KNP2</accession>
<dbReference type="GO" id="GO:0005737">
    <property type="term" value="C:cytoplasm"/>
    <property type="evidence" value="ECO:0007669"/>
    <property type="project" value="TreeGrafter"/>
</dbReference>
<reference evidence="3 4" key="1">
    <citation type="submission" date="2019-02" db="EMBL/GenBank/DDBJ databases">
        <title>Genome sequencing of the rare red list fungi Phlebia centrifuga.</title>
        <authorList>
            <person name="Buettner E."/>
            <person name="Kellner H."/>
        </authorList>
    </citation>
    <scope>NUCLEOTIDE SEQUENCE [LARGE SCALE GENOMIC DNA]</scope>
    <source>
        <strain evidence="3 4">DSM 108282</strain>
    </source>
</reference>
<evidence type="ECO:0000313" key="4">
    <source>
        <dbReference type="Proteomes" id="UP000309038"/>
    </source>
</evidence>
<protein>
    <recommendedName>
        <fullName evidence="2">Protein kinase domain-containing protein</fullName>
    </recommendedName>
</protein>
<feature type="region of interest" description="Disordered" evidence="1">
    <location>
        <begin position="700"/>
        <end position="782"/>
    </location>
</feature>
<dbReference type="Pfam" id="PF00069">
    <property type="entry name" value="Pkinase"/>
    <property type="match status" value="1"/>
</dbReference>
<dbReference type="Gene3D" id="1.10.510.10">
    <property type="entry name" value="Transferase(Phosphotransferase) domain 1"/>
    <property type="match status" value="1"/>
</dbReference>
<gene>
    <name evidence="3" type="ORF">EW026_g2305</name>
</gene>
<dbReference type="PANTHER" id="PTHR24348">
    <property type="entry name" value="SERINE/THREONINE-PROTEIN KINASE UNC-51-RELATED"/>
    <property type="match status" value="1"/>
</dbReference>
<dbReference type="Proteomes" id="UP000309038">
    <property type="component" value="Unassembled WGS sequence"/>
</dbReference>
<evidence type="ECO:0000313" key="3">
    <source>
        <dbReference type="EMBL" id="THH00175.1"/>
    </source>
</evidence>
<dbReference type="AlphaFoldDB" id="A0A4S4KNP2"/>
<dbReference type="GO" id="GO:0004674">
    <property type="term" value="F:protein serine/threonine kinase activity"/>
    <property type="evidence" value="ECO:0007669"/>
    <property type="project" value="InterPro"/>
</dbReference>
<feature type="compositionally biased region" description="Basic and acidic residues" evidence="1">
    <location>
        <begin position="467"/>
        <end position="492"/>
    </location>
</feature>
<feature type="compositionally biased region" description="Polar residues" evidence="1">
    <location>
        <begin position="375"/>
        <end position="388"/>
    </location>
</feature>
<sequence length="1051" mass="118787">MKVVRSLKHEPHPSIIPFYSFIITPSYALITMAFHPRLVPVEVAEHHAKDWFHSLLSGVEFLHRRGVVHNDIKPANILLSKENVPVLVDFGFAERYELNSKDAFISNLSYGTPEYLSPERARGLPHDTRKSDVWSLGITFFEILIGRTPFEHTEGEQFSTKEDLEKYWSRTMRGKWVGSWKMSKSVEKMLRRMIAPNADVRCTASAAMADVYWSQDIEKPASHAHTKSASISQVLLPSTIDPPSLNILPDWATRRASATDKNSIGDDDDKENLPSVKTRIPTGKTRIPVTMDKADKEKVVSPNKDKIRPASTLLRHARSQSASKLQTLESRGILQTRKHGLLSALSPIKHSPPTATSVAVSTSTSAATLKHKENILQTNSSGNVSKSSRNTRKPLGPRNPTPPGSPILRKETTDNLSNFKENAENILSFHPNLPEKEKHRRSRVFKDVTQTNRNVDKENSSKQQGKKSFDKSVETSREIKPDSVKNRMREWERERQRLREMERVEERMKEAEEEREKERERERQQDEELQRGIEQQRALEVELERQREWEVQLERTKARELERQRERERERDLELERERLEEKRVRDVEVYHGYPYPRIAVGRGSMTPTDTLPPTPLSPLIEEPSDSRFEDSYPPYGNESGLSILKQSLKMSIAKSSLPMIRHAVRNEHVAAENQLDRMTIWIRNVEKVVEDARQNFAASCGTAPLPPLPVAPTRSSNENRSHRSSRLPRKILPANQIFANDGSGLMDQTMSSSLSISTSERPSRSANASMDPIEQSVSRRRSFMDTSIPTIPSESVMVEAEVPVTPSKTRRRATIVTRSPEAARTKPSIEIDVTSPPKWKEKSRSQNDLGRPITPVTKLEFEIERLSRPTPIVPPRLSAIVDKNVFLASTSAPRSPIASETPIRSPSNDLTASPFHVEPYPPRPLSRASLAIDTPAKKHVEGVYDRFLMSTTGVKRVGRGYQSDNKGPVSSANITLQPKAATYKRNQHFFHSTRRPMPPPVSSDDLRRRSTSVDEFGVVACGQSLPLEEGGNTVGTVVRRAIKAMVAGKR</sequence>
<feature type="compositionally biased region" description="Low complexity" evidence="1">
    <location>
        <begin position="752"/>
        <end position="761"/>
    </location>
</feature>
<dbReference type="GO" id="GO:0005524">
    <property type="term" value="F:ATP binding"/>
    <property type="evidence" value="ECO:0007669"/>
    <property type="project" value="InterPro"/>
</dbReference>
<feature type="region of interest" description="Disordered" evidence="1">
    <location>
        <begin position="504"/>
        <end position="532"/>
    </location>
</feature>
<keyword evidence="4" id="KW-1185">Reference proteome</keyword>
<dbReference type="InterPro" id="IPR011009">
    <property type="entry name" value="Kinase-like_dom_sf"/>
</dbReference>
<dbReference type="InterPro" id="IPR045269">
    <property type="entry name" value="Atg1-like"/>
</dbReference>
<organism evidence="3 4">
    <name type="scientific">Hermanssonia centrifuga</name>
    <dbReference type="NCBI Taxonomy" id="98765"/>
    <lineage>
        <taxon>Eukaryota</taxon>
        <taxon>Fungi</taxon>
        <taxon>Dikarya</taxon>
        <taxon>Basidiomycota</taxon>
        <taxon>Agaricomycotina</taxon>
        <taxon>Agaricomycetes</taxon>
        <taxon>Polyporales</taxon>
        <taxon>Meruliaceae</taxon>
        <taxon>Hermanssonia</taxon>
    </lineage>
</organism>
<feature type="domain" description="Protein kinase" evidence="2">
    <location>
        <begin position="1"/>
        <end position="213"/>
    </location>
</feature>
<feature type="region of interest" description="Disordered" evidence="1">
    <location>
        <begin position="372"/>
        <end position="411"/>
    </location>
</feature>